<feature type="transmembrane region" description="Helical" evidence="10">
    <location>
        <begin position="116"/>
        <end position="137"/>
    </location>
</feature>
<evidence type="ECO:0000313" key="11">
    <source>
        <dbReference type="EMBL" id="ODQ77461.1"/>
    </source>
</evidence>
<dbReference type="FunFam" id="1.10.357.140:FF:000003">
    <property type="entry name" value="4-hydroxybenzoate polyprenyltransferase, mitochondrial"/>
    <property type="match status" value="1"/>
</dbReference>
<dbReference type="InterPro" id="IPR030470">
    <property type="entry name" value="UbiA_prenylTrfase_CS"/>
</dbReference>
<proteinExistence type="inferred from homology"/>
<evidence type="ECO:0000256" key="6">
    <source>
        <dbReference type="ARBA" id="ARBA00022989"/>
    </source>
</evidence>
<feature type="non-terminal residue" evidence="11">
    <location>
        <position position="320"/>
    </location>
</feature>
<accession>A0A1E3QID8</accession>
<keyword evidence="6 10" id="KW-1133">Transmembrane helix</keyword>
<dbReference type="FunFam" id="1.20.120.1780:FF:000001">
    <property type="entry name" value="4-hydroxybenzoate octaprenyltransferase"/>
    <property type="match status" value="1"/>
</dbReference>
<evidence type="ECO:0000256" key="8">
    <source>
        <dbReference type="ARBA" id="ARBA00052313"/>
    </source>
</evidence>
<evidence type="ECO:0000256" key="3">
    <source>
        <dbReference type="ARBA" id="ARBA00005985"/>
    </source>
</evidence>
<organism evidence="11 12">
    <name type="scientific">Babjeviella inositovora NRRL Y-12698</name>
    <dbReference type="NCBI Taxonomy" id="984486"/>
    <lineage>
        <taxon>Eukaryota</taxon>
        <taxon>Fungi</taxon>
        <taxon>Dikarya</taxon>
        <taxon>Ascomycota</taxon>
        <taxon>Saccharomycotina</taxon>
        <taxon>Pichiomycetes</taxon>
        <taxon>Serinales incertae sedis</taxon>
        <taxon>Babjeviella</taxon>
    </lineage>
</organism>
<feature type="non-terminal residue" evidence="11">
    <location>
        <position position="1"/>
    </location>
</feature>
<dbReference type="GO" id="GO:0006744">
    <property type="term" value="P:ubiquinone biosynthetic process"/>
    <property type="evidence" value="ECO:0007669"/>
    <property type="project" value="EnsemblFungi"/>
</dbReference>
<dbReference type="HAMAP" id="MF_01635">
    <property type="entry name" value="UbiA"/>
    <property type="match status" value="1"/>
</dbReference>
<comment type="function">
    <text evidence="9">Catalyzes the prenylation of para-hydroxybenzoate (PHB) with an all-trans polyprenyl group. Mediates the second step in the final reaction sequence of coenzyme Q (CoQ) biosynthesis, which is the condensation of the polyisoprenoid side chain with PHB, generating the first membrane-bound Q intermediate.</text>
</comment>
<dbReference type="PANTHER" id="PTHR11048:SF28">
    <property type="entry name" value="4-HYDROXYBENZOATE POLYPRENYLTRANSFERASE, MITOCHONDRIAL"/>
    <property type="match status" value="1"/>
</dbReference>
<dbReference type="Proteomes" id="UP000094336">
    <property type="component" value="Unassembled WGS sequence"/>
</dbReference>
<dbReference type="CDD" id="cd13959">
    <property type="entry name" value="PT_UbiA_COQ2"/>
    <property type="match status" value="1"/>
</dbReference>
<evidence type="ECO:0000256" key="4">
    <source>
        <dbReference type="ARBA" id="ARBA00022679"/>
    </source>
</evidence>
<keyword evidence="4" id="KW-0808">Transferase</keyword>
<keyword evidence="12" id="KW-1185">Reference proteome</keyword>
<comment type="subcellular location">
    <subcellularLocation>
        <location evidence="2">Mitochondrion inner membrane</location>
        <topology evidence="2">Multi-pass membrane protein</topology>
        <orientation evidence="2">Matrix side</orientation>
    </subcellularLocation>
</comment>
<dbReference type="EMBL" id="KV454440">
    <property type="protein sequence ID" value="ODQ77461.1"/>
    <property type="molecule type" value="Genomic_DNA"/>
</dbReference>
<dbReference type="InterPro" id="IPR044878">
    <property type="entry name" value="UbiA_sf"/>
</dbReference>
<feature type="transmembrane region" description="Helical" evidence="10">
    <location>
        <begin position="71"/>
        <end position="95"/>
    </location>
</feature>
<evidence type="ECO:0000256" key="7">
    <source>
        <dbReference type="ARBA" id="ARBA00023136"/>
    </source>
</evidence>
<dbReference type="NCBIfam" id="TIGR01474">
    <property type="entry name" value="ubiA_proteo"/>
    <property type="match status" value="1"/>
</dbReference>
<dbReference type="STRING" id="984486.A0A1E3QID8"/>
<comment type="similarity">
    <text evidence="3">Belongs to the UbiA prenyltransferase family.</text>
</comment>
<dbReference type="GO" id="GO:0008412">
    <property type="term" value="F:4-hydroxybenzoate polyprenyltransferase activity"/>
    <property type="evidence" value="ECO:0007669"/>
    <property type="project" value="UniProtKB-EC"/>
</dbReference>
<evidence type="ECO:0000256" key="10">
    <source>
        <dbReference type="SAM" id="Phobius"/>
    </source>
</evidence>
<keyword evidence="5 10" id="KW-0812">Transmembrane</keyword>
<evidence type="ECO:0000256" key="5">
    <source>
        <dbReference type="ARBA" id="ARBA00022692"/>
    </source>
</evidence>
<reference evidence="12" key="1">
    <citation type="submission" date="2016-05" db="EMBL/GenBank/DDBJ databases">
        <title>Comparative genomics of biotechnologically important yeasts.</title>
        <authorList>
            <consortium name="DOE Joint Genome Institute"/>
            <person name="Riley R."/>
            <person name="Haridas S."/>
            <person name="Wolfe K.H."/>
            <person name="Lopes M.R."/>
            <person name="Hittinger C.T."/>
            <person name="Goker M."/>
            <person name="Salamov A."/>
            <person name="Wisecaver J."/>
            <person name="Long T.M."/>
            <person name="Aerts A.L."/>
            <person name="Barry K."/>
            <person name="Choi C."/>
            <person name="Clum A."/>
            <person name="Coughlan A.Y."/>
            <person name="Deshpande S."/>
            <person name="Douglass A.P."/>
            <person name="Hanson S.J."/>
            <person name="Klenk H.-P."/>
            <person name="Labutti K."/>
            <person name="Lapidus A."/>
            <person name="Lindquist E."/>
            <person name="Lipzen A."/>
            <person name="Meier-Kolthoff J.P."/>
            <person name="Ohm R.A."/>
            <person name="Otillar R.P."/>
            <person name="Pangilinan J."/>
            <person name="Peng Y."/>
            <person name="Rokas A."/>
            <person name="Rosa C.A."/>
            <person name="Scheuner C."/>
            <person name="Sibirny A.A."/>
            <person name="Slot J.C."/>
            <person name="Stielow J.B."/>
            <person name="Sun H."/>
            <person name="Kurtzman C.P."/>
            <person name="Blackwell M."/>
            <person name="Grigoriev I.V."/>
            <person name="Jeffries T.W."/>
        </authorList>
    </citation>
    <scope>NUCLEOTIDE SEQUENCE [LARGE SCALE GENOMIC DNA]</scope>
    <source>
        <strain evidence="12">NRRL Y-12698</strain>
    </source>
</reference>
<dbReference type="PROSITE" id="PS00943">
    <property type="entry name" value="UBIA"/>
    <property type="match status" value="1"/>
</dbReference>
<evidence type="ECO:0000256" key="2">
    <source>
        <dbReference type="ARBA" id="ARBA00004292"/>
    </source>
</evidence>
<dbReference type="Gene3D" id="1.10.357.140">
    <property type="entry name" value="UbiA prenyltransferase"/>
    <property type="match status" value="1"/>
</dbReference>
<protein>
    <recommendedName>
        <fullName evidence="13">4-hydroxybenzoate polyprenyltransferase, mitochondrial</fullName>
    </recommendedName>
</protein>
<evidence type="ECO:0000256" key="9">
    <source>
        <dbReference type="ARBA" id="ARBA00058997"/>
    </source>
</evidence>
<dbReference type="GO" id="GO:0005743">
    <property type="term" value="C:mitochondrial inner membrane"/>
    <property type="evidence" value="ECO:0007669"/>
    <property type="project" value="UniProtKB-SubCell"/>
</dbReference>
<comment type="catalytic activity">
    <reaction evidence="8">
        <text>an all-trans-polyprenyl diphosphate + 4-hydroxybenzoate = a 4-hydroxy-3-(all-trans-polyprenyl)benzoate + diphosphate</text>
        <dbReference type="Rhea" id="RHEA:44504"/>
        <dbReference type="Rhea" id="RHEA-COMP:9514"/>
        <dbReference type="Rhea" id="RHEA-COMP:9564"/>
        <dbReference type="ChEBI" id="CHEBI:17879"/>
        <dbReference type="ChEBI" id="CHEBI:33019"/>
        <dbReference type="ChEBI" id="CHEBI:58914"/>
        <dbReference type="ChEBI" id="CHEBI:78396"/>
        <dbReference type="EC" id="2.5.1.39"/>
    </reaction>
</comment>
<dbReference type="InterPro" id="IPR039653">
    <property type="entry name" value="Prenyltransferase"/>
</dbReference>
<keyword evidence="7 10" id="KW-0472">Membrane</keyword>
<dbReference type="GeneID" id="30149168"/>
<dbReference type="Gene3D" id="1.20.120.1780">
    <property type="entry name" value="UbiA prenyltransferase"/>
    <property type="match status" value="1"/>
</dbReference>
<dbReference type="AlphaFoldDB" id="A0A1E3QID8"/>
<name>A0A1E3QID8_9ASCO</name>
<evidence type="ECO:0008006" key="13">
    <source>
        <dbReference type="Google" id="ProtNLM"/>
    </source>
</evidence>
<dbReference type="Pfam" id="PF01040">
    <property type="entry name" value="UbiA"/>
    <property type="match status" value="1"/>
</dbReference>
<dbReference type="InterPro" id="IPR000537">
    <property type="entry name" value="UbiA_prenyltransferase"/>
</dbReference>
<feature type="transmembrane region" description="Helical" evidence="10">
    <location>
        <begin position="251"/>
        <end position="271"/>
    </location>
</feature>
<dbReference type="InterPro" id="IPR006370">
    <property type="entry name" value="HB_polyprenyltransferase-like"/>
</dbReference>
<dbReference type="PANTHER" id="PTHR11048">
    <property type="entry name" value="PRENYLTRANSFERASES"/>
    <property type="match status" value="1"/>
</dbReference>
<evidence type="ECO:0000256" key="1">
    <source>
        <dbReference type="ARBA" id="ARBA00001946"/>
    </source>
</evidence>
<dbReference type="OrthoDB" id="18170at2759"/>
<feature type="transmembrane region" description="Helical" evidence="10">
    <location>
        <begin position="169"/>
        <end position="189"/>
    </location>
</feature>
<comment type="cofactor">
    <cofactor evidence="1">
        <name>Mg(2+)</name>
        <dbReference type="ChEBI" id="CHEBI:18420"/>
    </cofactor>
</comment>
<feature type="transmembrane region" description="Helical" evidence="10">
    <location>
        <begin position="143"/>
        <end position="160"/>
    </location>
</feature>
<gene>
    <name evidence="11" type="ORF">BABINDRAFT_23602</name>
</gene>
<evidence type="ECO:0000313" key="12">
    <source>
        <dbReference type="Proteomes" id="UP000094336"/>
    </source>
</evidence>
<sequence>PVFSPEQLEAARLARLASLEPFVAKLPAKWIPYAELMRLEKPVGTWLLYSPCTWGITMAAFQLSAPLASTLWMLAVFGVGAVVMRGAGCTINDILDRDLDNKVERTVERPIASGRVSVPQAVAFLGAQLAVGLLVLLQLPLDCFFLGAASLVLVGTYPLFKRFTYYPQAALSACFNWGSLLGFPAMGLWDWSVMIPLYISSYAWCMTYDTIYAHQDKAFDVKAGIKSTALAWGDSSKKIFTGLTVIQMSSFAVAGAMNGMGPGFLVGGLIGGYRVFNMIRRVDLDNVADCGRWFRSNINTGHVFFAGMFVDYILRLLGFI</sequence>
<dbReference type="RefSeq" id="XP_018982789.1">
    <property type="nucleotide sequence ID" value="XM_019131315.2"/>
</dbReference>